<gene>
    <name evidence="1" type="ORF">SDC9_151943</name>
</gene>
<sequence>MVSAGKNLLLGLAEGIANAISAVVAKAKEACKKVVDSVKGAFGIHSPSKLFENVIGKNLMLGMAIGIDEESNTVEDSMADIAKKVADTDFDFDTSGILDNVDTDILYAKMEATVDTERTAFNGESQAKAESNHLFNNVDDDNKSNNDKPSNRLRLEGDVYLDSKPVGKVIAPVVAGEIEWRGK</sequence>
<proteinExistence type="predicted"/>
<accession>A0A645ERN2</accession>
<name>A0A645ERN2_9ZZZZ</name>
<organism evidence="1">
    <name type="scientific">bioreactor metagenome</name>
    <dbReference type="NCBI Taxonomy" id="1076179"/>
    <lineage>
        <taxon>unclassified sequences</taxon>
        <taxon>metagenomes</taxon>
        <taxon>ecological metagenomes</taxon>
    </lineage>
</organism>
<reference evidence="1" key="1">
    <citation type="submission" date="2019-08" db="EMBL/GenBank/DDBJ databases">
        <authorList>
            <person name="Kucharzyk K."/>
            <person name="Murdoch R.W."/>
            <person name="Higgins S."/>
            <person name="Loffler F."/>
        </authorList>
    </citation>
    <scope>NUCLEOTIDE SEQUENCE</scope>
</reference>
<comment type="caution">
    <text evidence="1">The sequence shown here is derived from an EMBL/GenBank/DDBJ whole genome shotgun (WGS) entry which is preliminary data.</text>
</comment>
<protein>
    <submittedName>
        <fullName evidence="1">Uncharacterized protein</fullName>
    </submittedName>
</protein>
<dbReference type="AlphaFoldDB" id="A0A645ERN2"/>
<evidence type="ECO:0000313" key="1">
    <source>
        <dbReference type="EMBL" id="MPN04698.1"/>
    </source>
</evidence>
<dbReference type="EMBL" id="VSSQ01050618">
    <property type="protein sequence ID" value="MPN04698.1"/>
    <property type="molecule type" value="Genomic_DNA"/>
</dbReference>